<organism evidence="1 2">
    <name type="scientific">Cirrhinus molitorella</name>
    <name type="common">mud carp</name>
    <dbReference type="NCBI Taxonomy" id="172907"/>
    <lineage>
        <taxon>Eukaryota</taxon>
        <taxon>Metazoa</taxon>
        <taxon>Chordata</taxon>
        <taxon>Craniata</taxon>
        <taxon>Vertebrata</taxon>
        <taxon>Euteleostomi</taxon>
        <taxon>Actinopterygii</taxon>
        <taxon>Neopterygii</taxon>
        <taxon>Teleostei</taxon>
        <taxon>Ostariophysi</taxon>
        <taxon>Cypriniformes</taxon>
        <taxon>Cyprinidae</taxon>
        <taxon>Labeoninae</taxon>
        <taxon>Labeonini</taxon>
        <taxon>Cirrhinus</taxon>
    </lineage>
</organism>
<accession>A0ABR3MUD3</accession>
<comment type="caution">
    <text evidence="1">The sequence shown here is derived from an EMBL/GenBank/DDBJ whole genome shotgun (WGS) entry which is preliminary data.</text>
</comment>
<name>A0ABR3MUD3_9TELE</name>
<dbReference type="EMBL" id="JAYMGO010000009">
    <property type="protein sequence ID" value="KAL1268165.1"/>
    <property type="molecule type" value="Genomic_DNA"/>
</dbReference>
<proteinExistence type="predicted"/>
<keyword evidence="2" id="KW-1185">Reference proteome</keyword>
<sequence>MKPRAVISPLFRMAPRRKSAFCVTTCLLCSRSSCLCPRISSREGEMLNELLFPYLGGLPSIFSAVHHHHHLGSCVKLPPCSS</sequence>
<evidence type="ECO:0000313" key="1">
    <source>
        <dbReference type="EMBL" id="KAL1268165.1"/>
    </source>
</evidence>
<dbReference type="Proteomes" id="UP001558613">
    <property type="component" value="Unassembled WGS sequence"/>
</dbReference>
<evidence type="ECO:0000313" key="2">
    <source>
        <dbReference type="Proteomes" id="UP001558613"/>
    </source>
</evidence>
<evidence type="ECO:0008006" key="3">
    <source>
        <dbReference type="Google" id="ProtNLM"/>
    </source>
</evidence>
<reference evidence="1 2" key="1">
    <citation type="submission" date="2023-09" db="EMBL/GenBank/DDBJ databases">
        <authorList>
            <person name="Wang M."/>
        </authorList>
    </citation>
    <scope>NUCLEOTIDE SEQUENCE [LARGE SCALE GENOMIC DNA]</scope>
    <source>
        <strain evidence="1">GT-2023</strain>
        <tissue evidence="1">Liver</tissue>
    </source>
</reference>
<gene>
    <name evidence="1" type="ORF">QQF64_033528</name>
</gene>
<protein>
    <recommendedName>
        <fullName evidence="3">Secreted protein</fullName>
    </recommendedName>
</protein>